<dbReference type="OrthoDB" id="10252326at2759"/>
<reference evidence="6" key="1">
    <citation type="submission" date="2025-08" db="UniProtKB">
        <authorList>
            <consortium name="RefSeq"/>
        </authorList>
    </citation>
    <scope>IDENTIFICATION</scope>
</reference>
<dbReference type="PANTHER" id="PTHR45753:SF3">
    <property type="entry name" value="ORNITHINE TRANSCARBAMYLASE, MITOCHONDRIAL"/>
    <property type="match status" value="1"/>
</dbReference>
<dbReference type="KEGG" id="tnl:113495454"/>
<dbReference type="InParanoid" id="A0A7E5VNS1"/>
<dbReference type="GO" id="GO:0019240">
    <property type="term" value="P:citrulline biosynthetic process"/>
    <property type="evidence" value="ECO:0007669"/>
    <property type="project" value="TreeGrafter"/>
</dbReference>
<accession>A0A7E5VNS1</accession>
<dbReference type="EC" id="2.1.3.3" evidence="2"/>
<evidence type="ECO:0000313" key="5">
    <source>
        <dbReference type="Proteomes" id="UP000322000"/>
    </source>
</evidence>
<dbReference type="PANTHER" id="PTHR45753">
    <property type="entry name" value="ORNITHINE CARBAMOYLTRANSFERASE, MITOCHONDRIAL"/>
    <property type="match status" value="1"/>
</dbReference>
<dbReference type="AlphaFoldDB" id="A0A7E5VNS1"/>
<dbReference type="GO" id="GO:0042450">
    <property type="term" value="P:L-arginine biosynthetic process via ornithine"/>
    <property type="evidence" value="ECO:0007669"/>
    <property type="project" value="TreeGrafter"/>
</dbReference>
<dbReference type="InterPro" id="IPR036901">
    <property type="entry name" value="Asp/Orn_carbamoylTrfase_sf"/>
</dbReference>
<keyword evidence="5" id="KW-1185">Reference proteome</keyword>
<dbReference type="SUPFAM" id="SSF53671">
    <property type="entry name" value="Aspartate/ornithine carbamoyltransferase"/>
    <property type="match status" value="1"/>
</dbReference>
<evidence type="ECO:0000256" key="1">
    <source>
        <dbReference type="ARBA" id="ARBA00007805"/>
    </source>
</evidence>
<dbReference type="GO" id="GO:0016597">
    <property type="term" value="F:amino acid binding"/>
    <property type="evidence" value="ECO:0007669"/>
    <property type="project" value="InterPro"/>
</dbReference>
<proteinExistence type="inferred from homology"/>
<dbReference type="GeneID" id="113495454"/>
<sequence length="341" mass="38457">MSKHLMKSNFYNVFPPLNLQKFLVFIQRRFEATQCCDGPKDKDTKHLICFKQWNPKMVNDILASAINLKTMYGDTHNKRMPILPYTKVMLLQEVNEPILNLAVSKATSFLGAVEVNITDGLIWDKDYHGKIFSEMADVIFAFTKTHACIKRFAGRSTVPVICAISRTHASLQALSTIMSIMEEFGSIKGLNLAYVGAPHPVLNSYLLLCPMLGANIKFKCCCPNCPVSPLLLHASKEMTAKTATQSIQCLKRKQALHKACIVISGPTPPNKDKIKEFTLTVEDISKCTDFRWIFYHTCPRAEEVDDELFWGTHSRTFNAFVNMQYIAAALMAKAVRDLTFC</sequence>
<dbReference type="RefSeq" id="XP_026729978.1">
    <property type="nucleotide sequence ID" value="XM_026874177.1"/>
</dbReference>
<protein>
    <recommendedName>
        <fullName evidence="2">ornithine carbamoyltransferase</fullName>
        <ecNumber evidence="2">2.1.3.3</ecNumber>
    </recommendedName>
</protein>
<dbReference type="Proteomes" id="UP000322000">
    <property type="component" value="Chromosome 6"/>
</dbReference>
<dbReference type="InterPro" id="IPR006131">
    <property type="entry name" value="Asp_carbamoyltransf_Asp/Orn-bd"/>
</dbReference>
<feature type="domain" description="Aspartate/ornithine carbamoyltransferase Asp/Orn-binding" evidence="4">
    <location>
        <begin position="188"/>
        <end position="332"/>
    </location>
</feature>
<evidence type="ECO:0000256" key="3">
    <source>
        <dbReference type="ARBA" id="ARBA00022679"/>
    </source>
</evidence>
<dbReference type="Pfam" id="PF00185">
    <property type="entry name" value="OTCace"/>
    <property type="match status" value="1"/>
</dbReference>
<evidence type="ECO:0000259" key="4">
    <source>
        <dbReference type="Pfam" id="PF00185"/>
    </source>
</evidence>
<evidence type="ECO:0000313" key="6">
    <source>
        <dbReference type="RefSeq" id="XP_026729978.1"/>
    </source>
</evidence>
<evidence type="ECO:0000256" key="2">
    <source>
        <dbReference type="ARBA" id="ARBA00013007"/>
    </source>
</evidence>
<gene>
    <name evidence="6" type="primary">LOC113495454</name>
</gene>
<dbReference type="GO" id="GO:0005739">
    <property type="term" value="C:mitochondrion"/>
    <property type="evidence" value="ECO:0007669"/>
    <property type="project" value="TreeGrafter"/>
</dbReference>
<organism evidence="5 6">
    <name type="scientific">Trichoplusia ni</name>
    <name type="common">Cabbage looper</name>
    <dbReference type="NCBI Taxonomy" id="7111"/>
    <lineage>
        <taxon>Eukaryota</taxon>
        <taxon>Metazoa</taxon>
        <taxon>Ecdysozoa</taxon>
        <taxon>Arthropoda</taxon>
        <taxon>Hexapoda</taxon>
        <taxon>Insecta</taxon>
        <taxon>Pterygota</taxon>
        <taxon>Neoptera</taxon>
        <taxon>Endopterygota</taxon>
        <taxon>Lepidoptera</taxon>
        <taxon>Glossata</taxon>
        <taxon>Ditrysia</taxon>
        <taxon>Noctuoidea</taxon>
        <taxon>Noctuidae</taxon>
        <taxon>Plusiinae</taxon>
        <taxon>Trichoplusia</taxon>
    </lineage>
</organism>
<name>A0A7E5VNS1_TRINI</name>
<comment type="similarity">
    <text evidence="1">Belongs to the aspartate/ornithine carbamoyltransferase superfamily. OTCase family.</text>
</comment>
<keyword evidence="3" id="KW-0808">Transferase</keyword>
<dbReference type="GO" id="GO:0004585">
    <property type="term" value="F:ornithine carbamoyltransferase activity"/>
    <property type="evidence" value="ECO:0007669"/>
    <property type="project" value="UniProtKB-EC"/>
</dbReference>
<dbReference type="Gene3D" id="3.40.50.1370">
    <property type="entry name" value="Aspartate/ornithine carbamoyltransferase"/>
    <property type="match status" value="2"/>
</dbReference>